<reference evidence="2" key="1">
    <citation type="submission" date="2016-04" db="EMBL/GenBank/DDBJ databases">
        <authorList>
            <person name="Quiroz-Castaneda R.E."/>
            <person name="Martinez-Ocampo F."/>
        </authorList>
    </citation>
    <scope>NUCLEOTIDE SEQUENCE [LARGE SCALE GENOMIC DNA]</scope>
    <source>
        <strain evidence="2">INIFAP01</strain>
    </source>
</reference>
<comment type="caution">
    <text evidence="1">The sequence shown here is derived from an EMBL/GenBank/DDBJ whole genome shotgun (WGS) entry which is preliminary data.</text>
</comment>
<name>A0A1A9QDJ1_9MOLU</name>
<dbReference type="EMBL" id="LWUJ01000015">
    <property type="protein sequence ID" value="OAL09759.1"/>
    <property type="molecule type" value="Genomic_DNA"/>
</dbReference>
<proteinExistence type="predicted"/>
<dbReference type="Proteomes" id="UP000077623">
    <property type="component" value="Unassembled WGS sequence"/>
</dbReference>
<protein>
    <submittedName>
        <fullName evidence="1">Uncharacterized protein</fullName>
    </submittedName>
</protein>
<keyword evidence="2" id="KW-1185">Reference proteome</keyword>
<accession>A0A1A9QDJ1</accession>
<dbReference type="AlphaFoldDB" id="A0A1A9QDJ1"/>
<evidence type="ECO:0000313" key="2">
    <source>
        <dbReference type="Proteomes" id="UP000077623"/>
    </source>
</evidence>
<sequence>MWSLTEVLIFSGAAIAGGGGGGWAIYRAIQESVEAEKRKNDAFWNSKLIELEKELVKLRKKSDGSYNDLASKIVPKNFDAVFDLNNSGTAFEHGKREKQRNALSVFCNSSRKREIDPEVAKRICEK</sequence>
<dbReference type="RefSeq" id="WP_187150706.1">
    <property type="nucleotide sequence ID" value="NZ_LWUJ01000015.1"/>
</dbReference>
<evidence type="ECO:0000313" key="1">
    <source>
        <dbReference type="EMBL" id="OAL09759.1"/>
    </source>
</evidence>
<gene>
    <name evidence="1" type="ORF">A6V39_05340</name>
</gene>
<organism evidence="1 2">
    <name type="scientific">Candidatus Mycoplasma haematobovis</name>
    <dbReference type="NCBI Taxonomy" id="432608"/>
    <lineage>
        <taxon>Bacteria</taxon>
        <taxon>Bacillati</taxon>
        <taxon>Mycoplasmatota</taxon>
        <taxon>Mollicutes</taxon>
        <taxon>Mycoplasmataceae</taxon>
        <taxon>Mycoplasma</taxon>
    </lineage>
</organism>